<feature type="region of interest" description="Disordered" evidence="1">
    <location>
        <begin position="336"/>
        <end position="356"/>
    </location>
</feature>
<proteinExistence type="predicted"/>
<name>A0A4S8KXV2_DENBC</name>
<protein>
    <submittedName>
        <fullName evidence="2">Uncharacterized protein</fullName>
    </submittedName>
</protein>
<dbReference type="Gene3D" id="1.20.1280.50">
    <property type="match status" value="1"/>
</dbReference>
<reference evidence="2 3" key="1">
    <citation type="journal article" date="2019" name="Nat. Ecol. Evol.">
        <title>Megaphylogeny resolves global patterns of mushroom evolution.</title>
        <authorList>
            <person name="Varga T."/>
            <person name="Krizsan K."/>
            <person name="Foldi C."/>
            <person name="Dima B."/>
            <person name="Sanchez-Garcia M."/>
            <person name="Sanchez-Ramirez S."/>
            <person name="Szollosi G.J."/>
            <person name="Szarkandi J.G."/>
            <person name="Papp V."/>
            <person name="Albert L."/>
            <person name="Andreopoulos W."/>
            <person name="Angelini C."/>
            <person name="Antonin V."/>
            <person name="Barry K.W."/>
            <person name="Bougher N.L."/>
            <person name="Buchanan P."/>
            <person name="Buyck B."/>
            <person name="Bense V."/>
            <person name="Catcheside P."/>
            <person name="Chovatia M."/>
            <person name="Cooper J."/>
            <person name="Damon W."/>
            <person name="Desjardin D."/>
            <person name="Finy P."/>
            <person name="Geml J."/>
            <person name="Haridas S."/>
            <person name="Hughes K."/>
            <person name="Justo A."/>
            <person name="Karasinski D."/>
            <person name="Kautmanova I."/>
            <person name="Kiss B."/>
            <person name="Kocsube S."/>
            <person name="Kotiranta H."/>
            <person name="LaButti K.M."/>
            <person name="Lechner B.E."/>
            <person name="Liimatainen K."/>
            <person name="Lipzen A."/>
            <person name="Lukacs Z."/>
            <person name="Mihaltcheva S."/>
            <person name="Morgado L.N."/>
            <person name="Niskanen T."/>
            <person name="Noordeloos M.E."/>
            <person name="Ohm R.A."/>
            <person name="Ortiz-Santana B."/>
            <person name="Ovrebo C."/>
            <person name="Racz N."/>
            <person name="Riley R."/>
            <person name="Savchenko A."/>
            <person name="Shiryaev A."/>
            <person name="Soop K."/>
            <person name="Spirin V."/>
            <person name="Szebenyi C."/>
            <person name="Tomsovsky M."/>
            <person name="Tulloss R.E."/>
            <person name="Uehling J."/>
            <person name="Grigoriev I.V."/>
            <person name="Vagvolgyi C."/>
            <person name="Papp T."/>
            <person name="Martin F.M."/>
            <person name="Miettinen O."/>
            <person name="Hibbett D.S."/>
            <person name="Nagy L.G."/>
        </authorList>
    </citation>
    <scope>NUCLEOTIDE SEQUENCE [LARGE SCALE GENOMIC DNA]</scope>
    <source>
        <strain evidence="2 3">CBS 962.96</strain>
    </source>
</reference>
<dbReference type="EMBL" id="ML179881">
    <property type="protein sequence ID" value="THU80691.1"/>
    <property type="molecule type" value="Genomic_DNA"/>
</dbReference>
<feature type="compositionally biased region" description="Polar residues" evidence="1">
    <location>
        <begin position="336"/>
        <end position="349"/>
    </location>
</feature>
<accession>A0A4S8KXV2</accession>
<evidence type="ECO:0000256" key="1">
    <source>
        <dbReference type="SAM" id="MobiDB-lite"/>
    </source>
</evidence>
<evidence type="ECO:0000313" key="2">
    <source>
        <dbReference type="EMBL" id="THU80691.1"/>
    </source>
</evidence>
<dbReference type="OrthoDB" id="2997131at2759"/>
<gene>
    <name evidence="2" type="ORF">K435DRAFT_874134</name>
</gene>
<sequence>MESPCNTVRKGVTVTCIQHLPPELLDYIFCLHFQQSSPIGFLGTSTNQQVTDNSLLYSPRQLSSSLTLSHVCSRWRSISLSNPNLWSHMGFYLHLGQLDKGRIDSLLHLTQLYLARSQQSLLDLVVEFTDLTSCERDETEEISDELYDKCRQFLPVYQLLFDHAYRWQNARLVLCREMFGQRLQDDPPLWPTHFPVLENLAVHVIQHQDDYIGSHPCTTLSAPLLQSFTHTGHGVEILSPESTDSTTSFKYLHSLSFSDHLCESTLSMASSITSVTLRKIRGCSYSGYGIVPCLAREVSLVLDTMGPWSSWEIKSVLEYMALPNVTSFHLGTSLPSDSGGQMAESSSISFHEELIG</sequence>
<organism evidence="2 3">
    <name type="scientific">Dendrothele bispora (strain CBS 962.96)</name>
    <dbReference type="NCBI Taxonomy" id="1314807"/>
    <lineage>
        <taxon>Eukaryota</taxon>
        <taxon>Fungi</taxon>
        <taxon>Dikarya</taxon>
        <taxon>Basidiomycota</taxon>
        <taxon>Agaricomycotina</taxon>
        <taxon>Agaricomycetes</taxon>
        <taxon>Agaricomycetidae</taxon>
        <taxon>Agaricales</taxon>
        <taxon>Agaricales incertae sedis</taxon>
        <taxon>Dendrothele</taxon>
    </lineage>
</organism>
<keyword evidence="3" id="KW-1185">Reference proteome</keyword>
<dbReference type="Proteomes" id="UP000297245">
    <property type="component" value="Unassembled WGS sequence"/>
</dbReference>
<dbReference type="AlphaFoldDB" id="A0A4S8KXV2"/>
<evidence type="ECO:0000313" key="3">
    <source>
        <dbReference type="Proteomes" id="UP000297245"/>
    </source>
</evidence>